<dbReference type="EMBL" id="CP051006">
    <property type="protein sequence ID" value="QNT96791.1"/>
    <property type="molecule type" value="Genomic_DNA"/>
</dbReference>
<dbReference type="KEGG" id="sgf:HEP81_06556"/>
<evidence type="ECO:0000313" key="1">
    <source>
        <dbReference type="EMBL" id="QNT96791.1"/>
    </source>
</evidence>
<proteinExistence type="predicted"/>
<protein>
    <submittedName>
        <fullName evidence="1">Uncharacterized protein</fullName>
    </submittedName>
</protein>
<organism evidence="1 2">
    <name type="scientific">Streptomyces griseofuscus</name>
    <dbReference type="NCBI Taxonomy" id="146922"/>
    <lineage>
        <taxon>Bacteria</taxon>
        <taxon>Bacillati</taxon>
        <taxon>Actinomycetota</taxon>
        <taxon>Actinomycetes</taxon>
        <taxon>Kitasatosporales</taxon>
        <taxon>Streptomycetaceae</taxon>
        <taxon>Streptomyces</taxon>
    </lineage>
</organism>
<dbReference type="GeneID" id="91466081"/>
<reference evidence="1 2" key="1">
    <citation type="submission" date="2020-04" db="EMBL/GenBank/DDBJ databases">
        <title>Characterization and engineering of Streptomyces griseofuscus DSM40191 as a potential heterologous host for expression of BGCs.</title>
        <authorList>
            <person name="Gren T."/>
            <person name="Whitford C.M."/>
            <person name="Mohite O.S."/>
            <person name="Joergensen T.S."/>
            <person name="Nielsen J.B."/>
            <person name="Lee S.Y."/>
            <person name="Weber T."/>
        </authorList>
    </citation>
    <scope>NUCLEOTIDE SEQUENCE [LARGE SCALE GENOMIC DNA]</scope>
    <source>
        <strain evidence="1 2">DSM 40191</strain>
    </source>
</reference>
<dbReference type="RefSeq" id="WP_037658793.1">
    <property type="nucleotide sequence ID" value="NZ_CP051006.1"/>
</dbReference>
<dbReference type="Proteomes" id="UP000516422">
    <property type="component" value="Chromosome"/>
</dbReference>
<gene>
    <name evidence="1" type="ORF">HEP81_06556</name>
</gene>
<evidence type="ECO:0000313" key="2">
    <source>
        <dbReference type="Proteomes" id="UP000516422"/>
    </source>
</evidence>
<dbReference type="AlphaFoldDB" id="A0A7H1Q911"/>
<accession>A0A7H1Q911</accession>
<name>A0A7H1Q911_9ACTN</name>
<sequence length="176" mass="19091">MAHSTSVPRIDFQPTLAAVPAPASMHPENAAKQGLSFGEMVVAIRAAVDQAMRTTLPGHYSPEIAERIANEMITRLGQRDDEPQTCPMYRDCKDREPGHTDHYNHGLRVTGEDGSTILDAGMAALSGSETAAAIYIRNEEFPDAASVHAKTAELRGFLDQVDAMADRVFEDSQAHS</sequence>